<feature type="domain" description="F5/8 type C" evidence="3">
    <location>
        <begin position="929"/>
        <end position="1068"/>
    </location>
</feature>
<dbReference type="SMART" id="SM00089">
    <property type="entry name" value="PKD"/>
    <property type="match status" value="4"/>
</dbReference>
<dbReference type="GO" id="GO:0004553">
    <property type="term" value="F:hydrolase activity, hydrolyzing O-glycosyl compounds"/>
    <property type="evidence" value="ECO:0007669"/>
    <property type="project" value="InterPro"/>
</dbReference>
<organism evidence="5 6">
    <name type="scientific">Pseudochryseolinea flava</name>
    <dbReference type="NCBI Taxonomy" id="2059302"/>
    <lineage>
        <taxon>Bacteria</taxon>
        <taxon>Pseudomonadati</taxon>
        <taxon>Bacteroidota</taxon>
        <taxon>Cytophagia</taxon>
        <taxon>Cytophagales</taxon>
        <taxon>Fulvivirgaceae</taxon>
        <taxon>Pseudochryseolinea</taxon>
    </lineage>
</organism>
<evidence type="ECO:0000256" key="1">
    <source>
        <dbReference type="ARBA" id="ARBA00006865"/>
    </source>
</evidence>
<evidence type="ECO:0000259" key="4">
    <source>
        <dbReference type="PROSITE" id="PS51762"/>
    </source>
</evidence>
<keyword evidence="2" id="KW-0732">Signal</keyword>
<evidence type="ECO:0008006" key="7">
    <source>
        <dbReference type="Google" id="ProtNLM"/>
    </source>
</evidence>
<sequence>MMLFYKLCRVAILLLLLTVAVTTNAQTLVWSDEFRTPKLDPEKWTTEVGGGGFGNGELQYYTSGESNVFVGSKSNPADTGYLVIEARRENYGAAPENKQFTSGRINTAGKFDFKYGTIVARMKLPDLQNGLWPAFWMLGANYPNVGWPSSGEIDILEAGFKDDWQNNVANKKASTTVHWFQDNFRDLDPNAPGNGWWGNASATGSTTIPGTFNDGFHLFKLTWTPTKIEGYVDGVRFYEFAIPANDANIKEFNSPFFVILNLAVGGQNFVQITDPNQITAPMPAQMLIDYVRVYENEDTETFQAVNNARETGTFGVFTETTPVTNSLGPMPIVDIWSNLTATASTAQEGEKVLSYTASPGNWFGMGIPVGINHVKNMQNFIDGQLHFHMKTTSTWPISIGFISKANGNAQGSTQSKPVKLDPAGNQYGLVRDGEWHEVVIPFTAFGNIEFRSINNMFYLVGDSPSAPVSFAIDNIYWSDGTKITPENGDYVIYSDTHVGVDKFDLGTEGDFFVWETTLNPQVTTPAEGTEVLSFTHNNKGWFGAAFTASAMHNLTAFKNENAKLVFSLKTSDAATPFFIGMKSGTRDGEGQKWIAFEPGKTPYGFQRNGTWQTVEIPLSDFYDAVNFMEVTQLFQLLGTGNIANIAIDNIYFKGGLAADPDLGPNKAPLVNAGENKVLRSGTSVSLTGTAEDTDGTVEAFAWTKVSGPNTPTLSGSTTLTLSASNLIEGTYVFRLTATDDGGVDGFDEVSVFVGANLLPQANAGEDVSISLPTNYVGLEGSGADADGTIVSYEWSVVSGPGSSTIDQTWKARVSVNNLAEGVHEFKLTVGDNEGATAFDIVKVTVMPNEAPTANAGNDQTITLPTSSALLKGIGEDTGTIESYEWTLVSGPNEPTFSTQGSAEVTVTNLVAGTYVFKFSVHDLGGLTATDEMTVVVVPAAVNLALLKTVTVSSIENGTTPGSAAVDGNVNTRWSSLFADPQWIQIDLGDQYVVNRVKITWEPAYAKDYKIEFSEDANVWVVAKTVTGNSTLVNDHTGLSGEGRYVRIYGTTRATPYGYSIFELEVYGHKAGSAPVVNAGDNVSLALPTTEVTLESDVTSVEEISVYAWSVVSGPNTPVLSGVNTPTLHAAGLVEGTYVFKLTVIDEKGTSASDEVTVVVETVTDVEGDLAKAIKLYPNPASSFLYIEGVNDGTVVQITSTMGSPVGEKVVIKSMINIEGLPAALYILNVNSKSTYRKKFIKR</sequence>
<dbReference type="OrthoDB" id="9776255at2"/>
<dbReference type="Pfam" id="PF00754">
    <property type="entry name" value="F5_F8_type_C"/>
    <property type="match status" value="1"/>
</dbReference>
<dbReference type="CDD" id="cd00146">
    <property type="entry name" value="PKD"/>
    <property type="match status" value="1"/>
</dbReference>
<dbReference type="Proteomes" id="UP000251889">
    <property type="component" value="Unassembled WGS sequence"/>
</dbReference>
<dbReference type="InterPro" id="IPR000757">
    <property type="entry name" value="Beta-glucanase-like"/>
</dbReference>
<protein>
    <recommendedName>
        <fullName evidence="7">Glycoside hydrolase</fullName>
    </recommendedName>
</protein>
<dbReference type="PANTHER" id="PTHR46182">
    <property type="entry name" value="FI19480P1"/>
    <property type="match status" value="1"/>
</dbReference>
<dbReference type="PANTHER" id="PTHR46182:SF2">
    <property type="entry name" value="FI19480P1"/>
    <property type="match status" value="1"/>
</dbReference>
<dbReference type="GO" id="GO:0016020">
    <property type="term" value="C:membrane"/>
    <property type="evidence" value="ECO:0007669"/>
    <property type="project" value="TreeGrafter"/>
</dbReference>
<dbReference type="RefSeq" id="WP_112747758.1">
    <property type="nucleotide sequence ID" value="NZ_QMFY01000007.1"/>
</dbReference>
<dbReference type="SUPFAM" id="SSF49899">
    <property type="entry name" value="Concanavalin A-like lectins/glucanases"/>
    <property type="match status" value="1"/>
</dbReference>
<dbReference type="CDD" id="cd08023">
    <property type="entry name" value="GH16_laminarinase_like"/>
    <property type="match status" value="1"/>
</dbReference>
<proteinExistence type="inferred from homology"/>
<dbReference type="InterPro" id="IPR013783">
    <property type="entry name" value="Ig-like_fold"/>
</dbReference>
<dbReference type="PROSITE" id="PS50022">
    <property type="entry name" value="FA58C_3"/>
    <property type="match status" value="1"/>
</dbReference>
<dbReference type="Gene3D" id="2.60.120.260">
    <property type="entry name" value="Galactose-binding domain-like"/>
    <property type="match status" value="1"/>
</dbReference>
<dbReference type="GO" id="GO:0005975">
    <property type="term" value="P:carbohydrate metabolic process"/>
    <property type="evidence" value="ECO:0007669"/>
    <property type="project" value="InterPro"/>
</dbReference>
<feature type="chain" id="PRO_5016646851" description="Glycoside hydrolase" evidence="2">
    <location>
        <begin position="26"/>
        <end position="1242"/>
    </location>
</feature>
<dbReference type="InterPro" id="IPR000421">
    <property type="entry name" value="FA58C"/>
</dbReference>
<dbReference type="InterPro" id="IPR035986">
    <property type="entry name" value="PKD_dom_sf"/>
</dbReference>
<keyword evidence="6" id="KW-1185">Reference proteome</keyword>
<dbReference type="GO" id="GO:0031410">
    <property type="term" value="C:cytoplasmic vesicle"/>
    <property type="evidence" value="ECO:0007669"/>
    <property type="project" value="TreeGrafter"/>
</dbReference>
<comment type="similarity">
    <text evidence="1">Belongs to the glycosyl hydrolase 16 family.</text>
</comment>
<dbReference type="NCBIfam" id="TIGR04183">
    <property type="entry name" value="Por_Secre_tail"/>
    <property type="match status" value="1"/>
</dbReference>
<dbReference type="Pfam" id="PF00722">
    <property type="entry name" value="Glyco_hydro_16"/>
    <property type="match status" value="1"/>
</dbReference>
<gene>
    <name evidence="5" type="ORF">DQQ10_15305</name>
</gene>
<dbReference type="SUPFAM" id="SSF49299">
    <property type="entry name" value="PKD domain"/>
    <property type="match status" value="4"/>
</dbReference>
<evidence type="ECO:0000259" key="3">
    <source>
        <dbReference type="PROSITE" id="PS50022"/>
    </source>
</evidence>
<feature type="domain" description="GH16" evidence="4">
    <location>
        <begin position="17"/>
        <end position="299"/>
    </location>
</feature>
<dbReference type="AlphaFoldDB" id="A0A364Y3P8"/>
<reference evidence="5 6" key="1">
    <citation type="submission" date="2018-06" db="EMBL/GenBank/DDBJ databases">
        <title>Chryseolinea flavus sp. nov., a member of the phylum Bacteroidetes isolated from soil.</title>
        <authorList>
            <person name="Li Y."/>
            <person name="Wang J."/>
        </authorList>
    </citation>
    <scope>NUCLEOTIDE SEQUENCE [LARGE SCALE GENOMIC DNA]</scope>
    <source>
        <strain evidence="5 6">SDU1-6</strain>
    </source>
</reference>
<dbReference type="PROSITE" id="PS51762">
    <property type="entry name" value="GH16_2"/>
    <property type="match status" value="1"/>
</dbReference>
<dbReference type="Gene3D" id="2.60.40.10">
    <property type="entry name" value="Immunoglobulins"/>
    <property type="match status" value="4"/>
</dbReference>
<comment type="caution">
    <text evidence="5">The sequence shown here is derived from an EMBL/GenBank/DDBJ whole genome shotgun (WGS) entry which is preliminary data.</text>
</comment>
<accession>A0A364Y3P8</accession>
<dbReference type="SUPFAM" id="SSF49785">
    <property type="entry name" value="Galactose-binding domain-like"/>
    <property type="match status" value="3"/>
</dbReference>
<dbReference type="Gene3D" id="2.60.120.200">
    <property type="match status" value="1"/>
</dbReference>
<evidence type="ECO:0000256" key="2">
    <source>
        <dbReference type="SAM" id="SignalP"/>
    </source>
</evidence>
<dbReference type="InterPro" id="IPR029865">
    <property type="entry name" value="KIAA0319-like"/>
</dbReference>
<dbReference type="FunFam" id="2.60.40.10:FF:000257">
    <property type="entry name" value="Dyslexia-associated protein KIAA0319-like"/>
    <property type="match status" value="1"/>
</dbReference>
<dbReference type="Gene3D" id="2.60.120.430">
    <property type="entry name" value="Galactose-binding lectin"/>
    <property type="match status" value="2"/>
</dbReference>
<dbReference type="InterPro" id="IPR022409">
    <property type="entry name" value="PKD/Chitinase_dom"/>
</dbReference>
<dbReference type="Pfam" id="PF22352">
    <property type="entry name" value="K319L-like_PKD"/>
    <property type="match status" value="4"/>
</dbReference>
<dbReference type="EMBL" id="QMFY01000007">
    <property type="protein sequence ID" value="RAW00416.1"/>
    <property type="molecule type" value="Genomic_DNA"/>
</dbReference>
<feature type="signal peptide" evidence="2">
    <location>
        <begin position="1"/>
        <end position="25"/>
    </location>
</feature>
<dbReference type="Pfam" id="PF18962">
    <property type="entry name" value="Por_Secre_tail"/>
    <property type="match status" value="1"/>
</dbReference>
<name>A0A364Y3P8_9BACT</name>
<dbReference type="InterPro" id="IPR008979">
    <property type="entry name" value="Galactose-bd-like_sf"/>
</dbReference>
<evidence type="ECO:0000313" key="6">
    <source>
        <dbReference type="Proteomes" id="UP000251889"/>
    </source>
</evidence>
<evidence type="ECO:0000313" key="5">
    <source>
        <dbReference type="EMBL" id="RAW00416.1"/>
    </source>
</evidence>
<dbReference type="InterPro" id="IPR026444">
    <property type="entry name" value="Secre_tail"/>
</dbReference>
<dbReference type="InterPro" id="IPR013320">
    <property type="entry name" value="ConA-like_dom_sf"/>
</dbReference>